<dbReference type="InterPro" id="IPR005538">
    <property type="entry name" value="LrgA/CidA"/>
</dbReference>
<gene>
    <name evidence="8" type="primary">lrgA</name>
    <name evidence="7" type="ORF">BJL90_04485</name>
    <name evidence="8" type="ORF">CLFO_41390</name>
</gene>
<dbReference type="Proteomes" id="UP000192478">
    <property type="component" value="Chromosome"/>
</dbReference>
<keyword evidence="9" id="KW-1185">Reference proteome</keyword>
<dbReference type="EMBL" id="CP017603">
    <property type="protein sequence ID" value="AOY75225.1"/>
    <property type="molecule type" value="Genomic_DNA"/>
</dbReference>
<dbReference type="EMBL" id="CP020559">
    <property type="protein sequence ID" value="ARE89658.1"/>
    <property type="molecule type" value="Genomic_DNA"/>
</dbReference>
<sequence>MVLFRQFFIIIAVCLAGELVNKSLGIPIPGNVLGMIFLLLLLLLGVIKLEMIDKIAKFLLEHLAFFFIPAGVGLLNNLHLIQGQWLPIMSVVLLSTIIVMGVTGLTIQLIKKKEIVKERKTA</sequence>
<evidence type="ECO:0000313" key="7">
    <source>
        <dbReference type="EMBL" id="AOY75225.1"/>
    </source>
</evidence>
<evidence type="ECO:0000256" key="1">
    <source>
        <dbReference type="ARBA" id="ARBA00004651"/>
    </source>
</evidence>
<protein>
    <submittedName>
        <fullName evidence="8">Antiholin-like protein LrgA</fullName>
    </submittedName>
</protein>
<evidence type="ECO:0000256" key="3">
    <source>
        <dbReference type="ARBA" id="ARBA00022692"/>
    </source>
</evidence>
<organism evidence="8 10">
    <name type="scientific">Clostridium formicaceticum</name>
    <dbReference type="NCBI Taxonomy" id="1497"/>
    <lineage>
        <taxon>Bacteria</taxon>
        <taxon>Bacillati</taxon>
        <taxon>Bacillota</taxon>
        <taxon>Clostridia</taxon>
        <taxon>Eubacteriales</taxon>
        <taxon>Clostridiaceae</taxon>
        <taxon>Clostridium</taxon>
    </lineage>
</organism>
<keyword evidence="5 6" id="KW-0472">Membrane</keyword>
<dbReference type="AlphaFoldDB" id="A0AAC9RRG9"/>
<dbReference type="GO" id="GO:0005886">
    <property type="term" value="C:plasma membrane"/>
    <property type="evidence" value="ECO:0007669"/>
    <property type="project" value="UniProtKB-SubCell"/>
</dbReference>
<dbReference type="Pfam" id="PF03788">
    <property type="entry name" value="LrgA"/>
    <property type="match status" value="1"/>
</dbReference>
<reference evidence="7 9" key="1">
    <citation type="submission" date="2016-10" db="EMBL/GenBank/DDBJ databases">
        <title>Complete Genome Sequence of Acetogen Clostridium formicoaceticum ATCC 27076.</title>
        <authorList>
            <person name="Bao T."/>
            <person name="Cheng C."/>
            <person name="Zhao J."/>
            <person name="Yang S.-T."/>
            <person name="Wang J."/>
            <person name="Wang M."/>
        </authorList>
    </citation>
    <scope>NUCLEOTIDE SEQUENCE [LARGE SCALE GENOMIC DNA]</scope>
    <source>
        <strain evidence="7 9">ATCC 27076</strain>
    </source>
</reference>
<name>A0AAC9RRG9_9CLOT</name>
<dbReference type="KEGG" id="cfm:BJL90_04485"/>
<evidence type="ECO:0000313" key="10">
    <source>
        <dbReference type="Proteomes" id="UP000192478"/>
    </source>
</evidence>
<dbReference type="PANTHER" id="PTHR33931">
    <property type="entry name" value="HOLIN-LIKE PROTEIN CIDA-RELATED"/>
    <property type="match status" value="1"/>
</dbReference>
<keyword evidence="3 6" id="KW-0812">Transmembrane</keyword>
<dbReference type="RefSeq" id="WP_070964613.1">
    <property type="nucleotide sequence ID" value="NZ_CP017603.1"/>
</dbReference>
<evidence type="ECO:0000256" key="4">
    <source>
        <dbReference type="ARBA" id="ARBA00022989"/>
    </source>
</evidence>
<feature type="transmembrane region" description="Helical" evidence="6">
    <location>
        <begin position="59"/>
        <end position="79"/>
    </location>
</feature>
<evidence type="ECO:0000313" key="9">
    <source>
        <dbReference type="Proteomes" id="UP000177894"/>
    </source>
</evidence>
<dbReference type="Proteomes" id="UP000177894">
    <property type="component" value="Chromosome"/>
</dbReference>
<accession>A0AAC9RRG9</accession>
<evidence type="ECO:0000256" key="5">
    <source>
        <dbReference type="ARBA" id="ARBA00023136"/>
    </source>
</evidence>
<dbReference type="PANTHER" id="PTHR33931:SF2">
    <property type="entry name" value="HOLIN-LIKE PROTEIN CIDA"/>
    <property type="match status" value="1"/>
</dbReference>
<evidence type="ECO:0000256" key="6">
    <source>
        <dbReference type="SAM" id="Phobius"/>
    </source>
</evidence>
<evidence type="ECO:0000313" key="8">
    <source>
        <dbReference type="EMBL" id="ARE89658.1"/>
    </source>
</evidence>
<comment type="subcellular location">
    <subcellularLocation>
        <location evidence="1">Cell membrane</location>
        <topology evidence="1">Multi-pass membrane protein</topology>
    </subcellularLocation>
</comment>
<keyword evidence="4 6" id="KW-1133">Transmembrane helix</keyword>
<feature type="transmembrane region" description="Helical" evidence="6">
    <location>
        <begin position="85"/>
        <end position="110"/>
    </location>
</feature>
<evidence type="ECO:0000256" key="2">
    <source>
        <dbReference type="ARBA" id="ARBA00022475"/>
    </source>
</evidence>
<feature type="transmembrane region" description="Helical" evidence="6">
    <location>
        <begin position="26"/>
        <end position="47"/>
    </location>
</feature>
<reference evidence="8 10" key="2">
    <citation type="submission" date="2017-03" db="EMBL/GenBank/DDBJ databases">
        <title>Complete sequence of Clostridium formicaceticum DSM 92.</title>
        <authorList>
            <person name="Poehlein A."/>
            <person name="Karl M."/>
            <person name="Bengelsdorf F.R."/>
            <person name="Duerre P."/>
            <person name="Daniel R."/>
        </authorList>
    </citation>
    <scope>NUCLEOTIDE SEQUENCE [LARGE SCALE GENOMIC DNA]</scope>
    <source>
        <strain evidence="8 10">DSM 92</strain>
    </source>
</reference>
<keyword evidence="2" id="KW-1003">Cell membrane</keyword>
<proteinExistence type="predicted"/>